<protein>
    <submittedName>
        <fullName evidence="1">Uncharacterized protein</fullName>
    </submittedName>
</protein>
<organism evidence="1 2">
    <name type="scientific">Marine Group I thaumarchaeote SCGC AAA799-D11</name>
    <dbReference type="NCBI Taxonomy" id="1502291"/>
    <lineage>
        <taxon>Archaea</taxon>
        <taxon>Nitrososphaerota</taxon>
        <taxon>Marine Group I</taxon>
    </lineage>
</organism>
<evidence type="ECO:0000313" key="1">
    <source>
        <dbReference type="EMBL" id="KFM16655.1"/>
    </source>
</evidence>
<sequence>MNVGKTIVQKRLDELILLKSQNDEKIIQLDTEAKTLRKKLSLDSY</sequence>
<dbReference type="AlphaFoldDB" id="A0A087RT51"/>
<accession>A0A087RT51</accession>
<keyword evidence="2" id="KW-1185">Reference proteome</keyword>
<gene>
    <name evidence="1" type="ORF">AAA799D11_00598</name>
</gene>
<dbReference type="Proteomes" id="UP000029386">
    <property type="component" value="Unassembled WGS sequence"/>
</dbReference>
<dbReference type="STRING" id="1502291.AAA799D11_00598"/>
<evidence type="ECO:0000313" key="2">
    <source>
        <dbReference type="Proteomes" id="UP000029386"/>
    </source>
</evidence>
<proteinExistence type="predicted"/>
<comment type="caution">
    <text evidence="1">The sequence shown here is derived from an EMBL/GenBank/DDBJ whole genome shotgun (WGS) entry which is preliminary data.</text>
</comment>
<name>A0A087RT51_9ARCH</name>
<reference evidence="1 2" key="1">
    <citation type="submission" date="2014-06" db="EMBL/GenBank/DDBJ databases">
        <authorList>
            <person name="Ngugi D.K."/>
            <person name="Blom J."/>
            <person name="Alam I."/>
            <person name="Rashid M."/>
            <person name="Baalawi W."/>
            <person name="Zhang G."/>
            <person name="Hikmawan T."/>
            <person name="Guan Y."/>
            <person name="Antunes A."/>
            <person name="Siam R."/>
            <person name="El-Dorry H."/>
            <person name="Bajic V."/>
            <person name="Stingl U."/>
        </authorList>
    </citation>
    <scope>NUCLEOTIDE SEQUENCE [LARGE SCALE GENOMIC DNA]</scope>
    <source>
        <strain evidence="1">SCGC AAA799-D11</strain>
    </source>
</reference>
<dbReference type="EMBL" id="JOSY01000016">
    <property type="protein sequence ID" value="KFM16655.1"/>
    <property type="molecule type" value="Genomic_DNA"/>
</dbReference>